<keyword evidence="5 7" id="KW-0408">Iron</keyword>
<dbReference type="Proteomes" id="UP001302676">
    <property type="component" value="Unassembled WGS sequence"/>
</dbReference>
<evidence type="ECO:0000256" key="3">
    <source>
        <dbReference type="ARBA" id="ARBA00022617"/>
    </source>
</evidence>
<gene>
    <name evidence="9" type="ORF">C8A04DRAFT_36027</name>
</gene>
<dbReference type="EMBL" id="MU853571">
    <property type="protein sequence ID" value="KAK4145092.1"/>
    <property type="molecule type" value="Genomic_DNA"/>
</dbReference>
<dbReference type="GO" id="GO:0020037">
    <property type="term" value="F:heme binding"/>
    <property type="evidence" value="ECO:0007669"/>
    <property type="project" value="InterPro"/>
</dbReference>
<dbReference type="RefSeq" id="XP_062638463.1">
    <property type="nucleotide sequence ID" value="XM_062783384.1"/>
</dbReference>
<dbReference type="PANTHER" id="PTHR24305:SF168">
    <property type="entry name" value="P450, PUTATIVE (EUROFUNG)-RELATED"/>
    <property type="match status" value="1"/>
</dbReference>
<evidence type="ECO:0000256" key="5">
    <source>
        <dbReference type="ARBA" id="ARBA00023004"/>
    </source>
</evidence>
<evidence type="ECO:0000256" key="7">
    <source>
        <dbReference type="PIRSR" id="PIRSR602403-1"/>
    </source>
</evidence>
<evidence type="ECO:0000256" key="8">
    <source>
        <dbReference type="SAM" id="SignalP"/>
    </source>
</evidence>
<reference evidence="9" key="2">
    <citation type="submission" date="2023-05" db="EMBL/GenBank/DDBJ databases">
        <authorList>
            <consortium name="Lawrence Berkeley National Laboratory"/>
            <person name="Steindorff A."/>
            <person name="Hensen N."/>
            <person name="Bonometti L."/>
            <person name="Westerberg I."/>
            <person name="Brannstrom I.O."/>
            <person name="Guillou S."/>
            <person name="Cros-Aarteil S."/>
            <person name="Calhoun S."/>
            <person name="Haridas S."/>
            <person name="Kuo A."/>
            <person name="Mondo S."/>
            <person name="Pangilinan J."/>
            <person name="Riley R."/>
            <person name="Labutti K."/>
            <person name="Andreopoulos B."/>
            <person name="Lipzen A."/>
            <person name="Chen C."/>
            <person name="Yanf M."/>
            <person name="Daum C."/>
            <person name="Ng V."/>
            <person name="Clum A."/>
            <person name="Ohm R."/>
            <person name="Martin F."/>
            <person name="Silar P."/>
            <person name="Natvig D."/>
            <person name="Lalanne C."/>
            <person name="Gautier V."/>
            <person name="Ament-Velasquez S.L."/>
            <person name="Kruys A."/>
            <person name="Hutchinson M.I."/>
            <person name="Powell A.J."/>
            <person name="Barry K."/>
            <person name="Miller A.N."/>
            <person name="Grigoriev I.V."/>
            <person name="Debuchy R."/>
            <person name="Gladieux P."/>
            <person name="Thoren M.H."/>
            <person name="Johannesson H."/>
        </authorList>
    </citation>
    <scope>NUCLEOTIDE SEQUENCE</scope>
    <source>
        <strain evidence="9">CBS 141.50</strain>
    </source>
</reference>
<keyword evidence="6" id="KW-0503">Monooxygenase</keyword>
<keyword evidence="6" id="KW-0560">Oxidoreductase</keyword>
<comment type="similarity">
    <text evidence="2">Belongs to the cytochrome P450 family.</text>
</comment>
<dbReference type="InterPro" id="IPR050121">
    <property type="entry name" value="Cytochrome_P450_monoxygenase"/>
</dbReference>
<keyword evidence="4 7" id="KW-0479">Metal-binding</keyword>
<accession>A0AAN6V5G0</accession>
<organism evidence="9 10">
    <name type="scientific">Dichotomopilus funicola</name>
    <dbReference type="NCBI Taxonomy" id="1934379"/>
    <lineage>
        <taxon>Eukaryota</taxon>
        <taxon>Fungi</taxon>
        <taxon>Dikarya</taxon>
        <taxon>Ascomycota</taxon>
        <taxon>Pezizomycotina</taxon>
        <taxon>Sordariomycetes</taxon>
        <taxon>Sordariomycetidae</taxon>
        <taxon>Sordariales</taxon>
        <taxon>Chaetomiaceae</taxon>
        <taxon>Dichotomopilus</taxon>
    </lineage>
</organism>
<evidence type="ECO:0000256" key="1">
    <source>
        <dbReference type="ARBA" id="ARBA00001971"/>
    </source>
</evidence>
<dbReference type="GO" id="GO:0004497">
    <property type="term" value="F:monooxygenase activity"/>
    <property type="evidence" value="ECO:0007669"/>
    <property type="project" value="UniProtKB-KW"/>
</dbReference>
<keyword evidence="10" id="KW-1185">Reference proteome</keyword>
<comment type="cofactor">
    <cofactor evidence="1 7">
        <name>heme</name>
        <dbReference type="ChEBI" id="CHEBI:30413"/>
    </cofactor>
</comment>
<evidence type="ECO:0000256" key="6">
    <source>
        <dbReference type="ARBA" id="ARBA00023033"/>
    </source>
</evidence>
<dbReference type="InterPro" id="IPR001128">
    <property type="entry name" value="Cyt_P450"/>
</dbReference>
<dbReference type="CDD" id="cd11060">
    <property type="entry name" value="CYP57A1-like"/>
    <property type="match status" value="1"/>
</dbReference>
<sequence>MALSALLLLAGLVVAYAAHIVWQWRRLAHIPGPFSAGFCKWWTFREAVALRLPESYKRLGDQYGSLVRVGPNELITDNPDVLRRTMATKSRYVRGPWYEAFRMDPAMDNVLTMRDEEAHTALRNKILPGFSGKENISLESTIETQIAAMVDLIERKYLSTGGEYRPMDLGVKAQYFTLDVISDLAWGQPMGFLAQDRDVFNYLKVTTMSIPAMMVLSTYPGLVSLLHTPLLRPLLPRETDTSGFGALIGIAKKVAASRFEPDAPDHRDMLGAFIRNGLTQAQVSAESLGQIVAGSDTSASTIRAVMLHVLSNPPVYQKLRAEIDAAVPRLGMERRMIKDAEARLLPYLQAVIREGLRIMPPASAAMFKEVPPEGDTIDGKFIPGGTQIGSNVMAIHRSREIYGPDADAFRPERWLEAEGDRLARMVSTVEMNFHYGKYQCPGRGIALMEFNKLFVEGLWLIDEFWVRISRRE</sequence>
<evidence type="ECO:0000256" key="4">
    <source>
        <dbReference type="ARBA" id="ARBA00022723"/>
    </source>
</evidence>
<dbReference type="AlphaFoldDB" id="A0AAN6V5G0"/>
<keyword evidence="3 7" id="KW-0349">Heme</keyword>
<evidence type="ECO:0000313" key="9">
    <source>
        <dbReference type="EMBL" id="KAK4145092.1"/>
    </source>
</evidence>
<evidence type="ECO:0000256" key="2">
    <source>
        <dbReference type="ARBA" id="ARBA00010617"/>
    </source>
</evidence>
<feature type="binding site" description="axial binding residue" evidence="7">
    <location>
        <position position="440"/>
    </location>
    <ligand>
        <name>heme</name>
        <dbReference type="ChEBI" id="CHEBI:30413"/>
    </ligand>
    <ligandPart>
        <name>Fe</name>
        <dbReference type="ChEBI" id="CHEBI:18248"/>
    </ligandPart>
</feature>
<dbReference type="GO" id="GO:0005506">
    <property type="term" value="F:iron ion binding"/>
    <property type="evidence" value="ECO:0007669"/>
    <property type="project" value="InterPro"/>
</dbReference>
<feature type="chain" id="PRO_5042899560" evidence="8">
    <location>
        <begin position="18"/>
        <end position="472"/>
    </location>
</feature>
<protein>
    <submittedName>
        <fullName evidence="9">Cytochrome P450</fullName>
    </submittedName>
</protein>
<feature type="signal peptide" evidence="8">
    <location>
        <begin position="1"/>
        <end position="17"/>
    </location>
</feature>
<dbReference type="GO" id="GO:0016705">
    <property type="term" value="F:oxidoreductase activity, acting on paired donors, with incorporation or reduction of molecular oxygen"/>
    <property type="evidence" value="ECO:0007669"/>
    <property type="project" value="InterPro"/>
</dbReference>
<dbReference type="PRINTS" id="PR00465">
    <property type="entry name" value="EP450IV"/>
</dbReference>
<dbReference type="Gene3D" id="1.10.630.10">
    <property type="entry name" value="Cytochrome P450"/>
    <property type="match status" value="1"/>
</dbReference>
<dbReference type="InterPro" id="IPR002403">
    <property type="entry name" value="Cyt_P450_E_grp-IV"/>
</dbReference>
<evidence type="ECO:0000313" key="10">
    <source>
        <dbReference type="Proteomes" id="UP001302676"/>
    </source>
</evidence>
<proteinExistence type="inferred from homology"/>
<dbReference type="SUPFAM" id="SSF48264">
    <property type="entry name" value="Cytochrome P450"/>
    <property type="match status" value="1"/>
</dbReference>
<dbReference type="Pfam" id="PF00067">
    <property type="entry name" value="p450"/>
    <property type="match status" value="1"/>
</dbReference>
<reference evidence="9" key="1">
    <citation type="journal article" date="2023" name="Mol. Phylogenet. Evol.">
        <title>Genome-scale phylogeny and comparative genomics of the fungal order Sordariales.</title>
        <authorList>
            <person name="Hensen N."/>
            <person name="Bonometti L."/>
            <person name="Westerberg I."/>
            <person name="Brannstrom I.O."/>
            <person name="Guillou S."/>
            <person name="Cros-Aarteil S."/>
            <person name="Calhoun S."/>
            <person name="Haridas S."/>
            <person name="Kuo A."/>
            <person name="Mondo S."/>
            <person name="Pangilinan J."/>
            <person name="Riley R."/>
            <person name="LaButti K."/>
            <person name="Andreopoulos B."/>
            <person name="Lipzen A."/>
            <person name="Chen C."/>
            <person name="Yan M."/>
            <person name="Daum C."/>
            <person name="Ng V."/>
            <person name="Clum A."/>
            <person name="Steindorff A."/>
            <person name="Ohm R.A."/>
            <person name="Martin F."/>
            <person name="Silar P."/>
            <person name="Natvig D.O."/>
            <person name="Lalanne C."/>
            <person name="Gautier V."/>
            <person name="Ament-Velasquez S.L."/>
            <person name="Kruys A."/>
            <person name="Hutchinson M.I."/>
            <person name="Powell A.J."/>
            <person name="Barry K."/>
            <person name="Miller A.N."/>
            <person name="Grigoriev I.V."/>
            <person name="Debuchy R."/>
            <person name="Gladieux P."/>
            <person name="Hiltunen Thoren M."/>
            <person name="Johannesson H."/>
        </authorList>
    </citation>
    <scope>NUCLEOTIDE SEQUENCE</scope>
    <source>
        <strain evidence="9">CBS 141.50</strain>
    </source>
</reference>
<keyword evidence="8" id="KW-0732">Signal</keyword>
<dbReference type="PRINTS" id="PR00385">
    <property type="entry name" value="P450"/>
</dbReference>
<name>A0AAN6V5G0_9PEZI</name>
<dbReference type="InterPro" id="IPR036396">
    <property type="entry name" value="Cyt_P450_sf"/>
</dbReference>
<comment type="caution">
    <text evidence="9">The sequence shown here is derived from an EMBL/GenBank/DDBJ whole genome shotgun (WGS) entry which is preliminary data.</text>
</comment>
<dbReference type="PANTHER" id="PTHR24305">
    <property type="entry name" value="CYTOCHROME P450"/>
    <property type="match status" value="1"/>
</dbReference>
<dbReference type="GeneID" id="87819997"/>